<dbReference type="GO" id="GO:0005886">
    <property type="term" value="C:plasma membrane"/>
    <property type="evidence" value="ECO:0007669"/>
    <property type="project" value="UniProtKB-SubCell"/>
</dbReference>
<comment type="similarity">
    <text evidence="7">Belongs to the methyl-accepting chemotaxis (MCP) protein family.</text>
</comment>
<dbReference type="GO" id="GO:0006935">
    <property type="term" value="P:chemotaxis"/>
    <property type="evidence" value="ECO:0007669"/>
    <property type="project" value="UniProtKB-KW"/>
</dbReference>
<evidence type="ECO:0000256" key="3">
    <source>
        <dbReference type="ARBA" id="ARBA00022500"/>
    </source>
</evidence>
<dbReference type="PANTHER" id="PTHR43531:SF11">
    <property type="entry name" value="METHYL-ACCEPTING CHEMOTAXIS PROTEIN 3"/>
    <property type="match status" value="1"/>
</dbReference>
<proteinExistence type="inferred from homology"/>
<keyword evidence="8" id="KW-0807">Transducer</keyword>
<evidence type="ECO:0000256" key="9">
    <source>
        <dbReference type="SAM" id="Phobius"/>
    </source>
</evidence>
<organism evidence="11 12">
    <name type="scientific">Brachyspira pilosicoli P43/6/78</name>
    <dbReference type="NCBI Taxonomy" id="1042417"/>
    <lineage>
        <taxon>Bacteria</taxon>
        <taxon>Pseudomonadati</taxon>
        <taxon>Spirochaetota</taxon>
        <taxon>Spirochaetia</taxon>
        <taxon>Brachyspirales</taxon>
        <taxon>Brachyspiraceae</taxon>
        <taxon>Brachyspira</taxon>
    </lineage>
</organism>
<accession>A0A3B6VKW0</accession>
<dbReference type="EMBL" id="CP002873">
    <property type="protein sequence ID" value="AGA66408.1"/>
    <property type="molecule type" value="Genomic_DNA"/>
</dbReference>
<keyword evidence="3" id="KW-0145">Chemotaxis</keyword>
<dbReference type="GO" id="GO:0004888">
    <property type="term" value="F:transmembrane signaling receptor activity"/>
    <property type="evidence" value="ECO:0007669"/>
    <property type="project" value="TreeGrafter"/>
</dbReference>
<dbReference type="Gene3D" id="1.10.287.950">
    <property type="entry name" value="Methyl-accepting chemotaxis protein"/>
    <property type="match status" value="1"/>
</dbReference>
<evidence type="ECO:0000256" key="5">
    <source>
        <dbReference type="ARBA" id="ARBA00022989"/>
    </source>
</evidence>
<name>A0A3B6VKW0_BRAPL</name>
<dbReference type="RefSeq" id="WP_015274395.1">
    <property type="nucleotide sequence ID" value="NC_019908.1"/>
</dbReference>
<evidence type="ECO:0000256" key="6">
    <source>
        <dbReference type="ARBA" id="ARBA00023136"/>
    </source>
</evidence>
<keyword evidence="6 9" id="KW-0472">Membrane</keyword>
<dbReference type="InterPro" id="IPR004089">
    <property type="entry name" value="MCPsignal_dom"/>
</dbReference>
<keyword evidence="2" id="KW-1003">Cell membrane</keyword>
<dbReference type="Pfam" id="PF00015">
    <property type="entry name" value="MCPsignal"/>
    <property type="match status" value="1"/>
</dbReference>
<evidence type="ECO:0000313" key="11">
    <source>
        <dbReference type="EMBL" id="AGA66408.1"/>
    </source>
</evidence>
<feature type="domain" description="Methyl-accepting transducer" evidence="10">
    <location>
        <begin position="367"/>
        <end position="589"/>
    </location>
</feature>
<evidence type="ECO:0000256" key="1">
    <source>
        <dbReference type="ARBA" id="ARBA00004651"/>
    </source>
</evidence>
<dbReference type="Pfam" id="PF02743">
    <property type="entry name" value="dCache_1"/>
    <property type="match status" value="1"/>
</dbReference>
<feature type="transmembrane region" description="Helical" evidence="9">
    <location>
        <begin position="23"/>
        <end position="41"/>
    </location>
</feature>
<keyword evidence="12" id="KW-1185">Reference proteome</keyword>
<feature type="transmembrane region" description="Helical" evidence="9">
    <location>
        <begin position="283"/>
        <end position="306"/>
    </location>
</feature>
<dbReference type="PANTHER" id="PTHR43531">
    <property type="entry name" value="PROTEIN ICFG"/>
    <property type="match status" value="1"/>
</dbReference>
<keyword evidence="4 9" id="KW-0812">Transmembrane</keyword>
<dbReference type="Gene3D" id="3.30.450.20">
    <property type="entry name" value="PAS domain"/>
    <property type="match status" value="2"/>
</dbReference>
<sequence length="611" mass="68259">MFKKLSQIINNIFKENSLILKFLIPYITFIILICIAIYFIYAPQYRETYMTNSQANTIQLKNILENNVENLIVEINVLSAYLEKEDNNDKALEVFQNVLKNNNYLVNIFYSDVIPYNEGGFYINANNEPLGNYNPMTTQWFKDVMTNNKIITATPYIKNNKTIASFAKAIYKNNRVYGVLWFDIDFDKFIQSTINENKKYGYNIYIINDAGLYLFNADKNSILKNNIFSNPNFTENKNNILNNNTFTYINTKFTHISSKIKDTNWIFVADISKKELNAMFYKLYILIVVVFILLIGMESGLVILIAKPLSTTLNNTVKIIETMSDCNFDIKFNEKELNKKDQAGELVRALSKMQKTLGKVIYNLTNSINEINNSVNSITTASVNLSDRANSQASALEELASSIQSVSASLKETAGSAGDAKRMSEEVFESTKRGVDAVEDTSHNMEDIAESSKKVSDITKIIESIALQTNILALNASVEAARAGEQGKGFAVVANEVRSLANNVANAAKDISDIINDTVRKIELGSTSVKASSYILNQIEKSVNEVSNLLVGISNAITNEEESISQINSAVAELNNITQETSAIAEQGAINSNNALDKAQNIVVEVSQFKF</sequence>
<reference evidence="11 12" key="1">
    <citation type="journal article" date="2013" name="Genome Announc.">
        <title>Complete Genome Sequence of the Porcine Strain Brachyspira pilosicoli P43/6/78(T.).</title>
        <authorList>
            <person name="Lin C."/>
            <person name="den Bakker H.C."/>
            <person name="Suzuki H."/>
            <person name="Lefebure T."/>
            <person name="Ponnala L."/>
            <person name="Sun Q."/>
            <person name="Stanhope M.J."/>
            <person name="Wiedmann M."/>
            <person name="Duhamel G.E."/>
        </authorList>
    </citation>
    <scope>NUCLEOTIDE SEQUENCE [LARGE SCALE GENOMIC DNA]</scope>
    <source>
        <strain evidence="11 12">P43/6/78</strain>
    </source>
</reference>
<evidence type="ECO:0000256" key="8">
    <source>
        <dbReference type="PROSITE-ProRule" id="PRU00284"/>
    </source>
</evidence>
<dbReference type="SUPFAM" id="SSF58104">
    <property type="entry name" value="Methyl-accepting chemotaxis protein (MCP) signaling domain"/>
    <property type="match status" value="1"/>
</dbReference>
<dbReference type="SMART" id="SM00283">
    <property type="entry name" value="MA"/>
    <property type="match status" value="1"/>
</dbReference>
<gene>
    <name evidence="11" type="ORF">BPP43_05820</name>
</gene>
<evidence type="ECO:0000259" key="10">
    <source>
        <dbReference type="PROSITE" id="PS50111"/>
    </source>
</evidence>
<evidence type="ECO:0000256" key="7">
    <source>
        <dbReference type="ARBA" id="ARBA00029447"/>
    </source>
</evidence>
<dbReference type="AlphaFoldDB" id="A0A3B6VKW0"/>
<dbReference type="GO" id="GO:0007165">
    <property type="term" value="P:signal transduction"/>
    <property type="evidence" value="ECO:0007669"/>
    <property type="project" value="UniProtKB-KW"/>
</dbReference>
<dbReference type="InterPro" id="IPR033479">
    <property type="entry name" value="dCache_1"/>
</dbReference>
<evidence type="ECO:0000313" key="12">
    <source>
        <dbReference type="Proteomes" id="UP000010793"/>
    </source>
</evidence>
<keyword evidence="5 9" id="KW-1133">Transmembrane helix</keyword>
<evidence type="ECO:0000256" key="2">
    <source>
        <dbReference type="ARBA" id="ARBA00022475"/>
    </source>
</evidence>
<dbReference type="InterPro" id="IPR051310">
    <property type="entry name" value="MCP_chemotaxis"/>
</dbReference>
<dbReference type="KEGG" id="bpip:BPP43_05820"/>
<dbReference type="PROSITE" id="PS50111">
    <property type="entry name" value="CHEMOTAXIS_TRANSDUC_2"/>
    <property type="match status" value="1"/>
</dbReference>
<evidence type="ECO:0000256" key="4">
    <source>
        <dbReference type="ARBA" id="ARBA00022692"/>
    </source>
</evidence>
<dbReference type="Proteomes" id="UP000010793">
    <property type="component" value="Chromosome"/>
</dbReference>
<dbReference type="CDD" id="cd11386">
    <property type="entry name" value="MCP_signal"/>
    <property type="match status" value="1"/>
</dbReference>
<comment type="subcellular location">
    <subcellularLocation>
        <location evidence="1">Cell membrane</location>
        <topology evidence="1">Multi-pass membrane protein</topology>
    </subcellularLocation>
</comment>
<protein>
    <submittedName>
        <fullName evidence="11">Methyl-accepting chemotaxis sensory transducer</fullName>
    </submittedName>
</protein>